<keyword evidence="1" id="KW-0732">Signal</keyword>
<sequence>MTSLHWVELLFLVAPPPAEAELLESRCSAISSEMKVFRSTSWRPLRLARQAGTRWRSRRRRRRCCFRSRAWATLGRRSAR</sequence>
<feature type="signal peptide" evidence="1">
    <location>
        <begin position="1"/>
        <end position="20"/>
    </location>
</feature>
<dbReference type="KEGG" id="tng:GSTEN00002553G001"/>
<dbReference type="AlphaFoldDB" id="Q4TDY8"/>
<accession>Q4TDY8</accession>
<organism evidence="2">
    <name type="scientific">Tetraodon nigroviridis</name>
    <name type="common">Spotted green pufferfish</name>
    <name type="synonym">Chelonodon nigroviridis</name>
    <dbReference type="NCBI Taxonomy" id="99883"/>
    <lineage>
        <taxon>Eukaryota</taxon>
        <taxon>Metazoa</taxon>
        <taxon>Chordata</taxon>
        <taxon>Craniata</taxon>
        <taxon>Vertebrata</taxon>
        <taxon>Euteleostomi</taxon>
        <taxon>Actinopterygii</taxon>
        <taxon>Neopterygii</taxon>
        <taxon>Teleostei</taxon>
        <taxon>Neoteleostei</taxon>
        <taxon>Acanthomorphata</taxon>
        <taxon>Eupercaria</taxon>
        <taxon>Tetraodontiformes</taxon>
        <taxon>Tetradontoidea</taxon>
        <taxon>Tetraodontidae</taxon>
        <taxon>Tetraodon</taxon>
    </lineage>
</organism>
<feature type="chain" id="PRO_5004244443" evidence="1">
    <location>
        <begin position="21"/>
        <end position="80"/>
    </location>
</feature>
<reference evidence="2" key="2">
    <citation type="submission" date="2004-02" db="EMBL/GenBank/DDBJ databases">
        <authorList>
            <consortium name="Genoscope"/>
            <consortium name="Whitehead Institute Centre for Genome Research"/>
        </authorList>
    </citation>
    <scope>NUCLEOTIDE SEQUENCE</scope>
</reference>
<gene>
    <name evidence="2" type="ORF">GSTENG00002553001</name>
</gene>
<evidence type="ECO:0000256" key="1">
    <source>
        <dbReference type="SAM" id="SignalP"/>
    </source>
</evidence>
<dbReference type="EMBL" id="CAAE01005939">
    <property type="protein sequence ID" value="CAF88894.1"/>
    <property type="molecule type" value="Genomic_DNA"/>
</dbReference>
<protein>
    <submittedName>
        <fullName evidence="2">(spotted green pufferfish) hypothetical protein</fullName>
    </submittedName>
</protein>
<proteinExistence type="predicted"/>
<comment type="caution">
    <text evidence="2">The sequence shown here is derived from an EMBL/GenBank/DDBJ whole genome shotgun (WGS) entry which is preliminary data.</text>
</comment>
<reference evidence="2" key="1">
    <citation type="journal article" date="2004" name="Nature">
        <title>Genome duplication in the teleost fish Tetraodon nigroviridis reveals the early vertebrate proto-karyotype.</title>
        <authorList>
            <person name="Jaillon O."/>
            <person name="Aury J.-M."/>
            <person name="Brunet F."/>
            <person name="Petit J.-L."/>
            <person name="Stange-Thomann N."/>
            <person name="Mauceli E."/>
            <person name="Bouneau L."/>
            <person name="Fischer C."/>
            <person name="Ozouf-Costaz C."/>
            <person name="Bernot A."/>
            <person name="Nicaud S."/>
            <person name="Jaffe D."/>
            <person name="Fisher S."/>
            <person name="Lutfalla G."/>
            <person name="Dossat C."/>
            <person name="Segurens B."/>
            <person name="Dasilva C."/>
            <person name="Salanoubat M."/>
            <person name="Levy M."/>
            <person name="Boudet N."/>
            <person name="Castellano S."/>
            <person name="Anthouard V."/>
            <person name="Jubin C."/>
            <person name="Castelli V."/>
            <person name="Katinka M."/>
            <person name="Vacherie B."/>
            <person name="Biemont C."/>
            <person name="Skalli Z."/>
            <person name="Cattolico L."/>
            <person name="Poulain J."/>
            <person name="De Berardinis V."/>
            <person name="Cruaud C."/>
            <person name="Duprat S."/>
            <person name="Brottier P."/>
            <person name="Coutanceau J.-P."/>
            <person name="Gouzy J."/>
            <person name="Parra G."/>
            <person name="Lardier G."/>
            <person name="Chapple C."/>
            <person name="McKernan K.J."/>
            <person name="McEwan P."/>
            <person name="Bosak S."/>
            <person name="Kellis M."/>
            <person name="Volff J.-N."/>
            <person name="Guigo R."/>
            <person name="Zody M.C."/>
            <person name="Mesirov J."/>
            <person name="Lindblad-Toh K."/>
            <person name="Birren B."/>
            <person name="Nusbaum C."/>
            <person name="Kahn D."/>
            <person name="Robinson-Rechavi M."/>
            <person name="Laudet V."/>
            <person name="Schachter V."/>
            <person name="Quetier F."/>
            <person name="Saurin W."/>
            <person name="Scarpelli C."/>
            <person name="Wincker P."/>
            <person name="Lander E.S."/>
            <person name="Weissenbach J."/>
            <person name="Roest Crollius H."/>
        </authorList>
    </citation>
    <scope>NUCLEOTIDE SEQUENCE [LARGE SCALE GENOMIC DNA]</scope>
</reference>
<name>Q4TDY8_TETNG</name>
<evidence type="ECO:0000313" key="2">
    <source>
        <dbReference type="EMBL" id="CAF88894.1"/>
    </source>
</evidence>